<sequence length="327" mass="37120">MKKFFKTLGIILLLIVISLGVFAFLIRDKISLTINIVKKYSNIVENPSSIIEDNLSLEASTDIDYKDVEYKNTNGISQTLDIYGPKKEVKGGSKVLLYVHGGSWVYGSKDIPEAISPLLDAFREEGFTIISTSYQLMRGEENFYKQISDVKDTIRWIYKNKEKYNFDTDNIGILGASSGAHLSLMAAYSDNNEFIGEDDIKDYPSDVKYLINFFGPTDLTTLNMDNVNWDLEQIINSVGSSKDEILAKYSPINYVDENEPKTLIIHSRKDTIVPYENAEKLYNELESKNNKANIITLEGATHDFSEFDMEEIMQVGLKMLLFVIQNV</sequence>
<dbReference type="RefSeq" id="WP_136003909.1">
    <property type="nucleotide sequence ID" value="NZ_SRYR01000001.1"/>
</dbReference>
<dbReference type="SUPFAM" id="SSF53474">
    <property type="entry name" value="alpha/beta-Hydrolases"/>
    <property type="match status" value="1"/>
</dbReference>
<dbReference type="InterPro" id="IPR029058">
    <property type="entry name" value="AB_hydrolase_fold"/>
</dbReference>
<dbReference type="Proteomes" id="UP000306888">
    <property type="component" value="Unassembled WGS sequence"/>
</dbReference>
<comment type="caution">
    <text evidence="3">The sequence shown here is derived from an EMBL/GenBank/DDBJ whole genome shotgun (WGS) entry which is preliminary data.</text>
</comment>
<reference evidence="3 4" key="1">
    <citation type="submission" date="2019-04" db="EMBL/GenBank/DDBJ databases">
        <title>Microbes associate with the intestines of laboratory mice.</title>
        <authorList>
            <person name="Navarre W."/>
            <person name="Wong E."/>
            <person name="Huang K."/>
            <person name="Tropini C."/>
            <person name="Ng K."/>
            <person name="Yu B."/>
        </authorList>
    </citation>
    <scope>NUCLEOTIDE SEQUENCE [LARGE SCALE GENOMIC DNA]</scope>
    <source>
        <strain evidence="3 4">NM50_B9-20</strain>
    </source>
</reference>
<evidence type="ECO:0000313" key="4">
    <source>
        <dbReference type="Proteomes" id="UP000306888"/>
    </source>
</evidence>
<dbReference type="Pfam" id="PF20434">
    <property type="entry name" value="BD-FAE"/>
    <property type="match status" value="1"/>
</dbReference>
<feature type="domain" description="BD-FAE-like" evidence="2">
    <location>
        <begin position="80"/>
        <end position="285"/>
    </location>
</feature>
<name>A0A4V6RDU4_9CLOT</name>
<protein>
    <submittedName>
        <fullName evidence="3">Alpha/beta hydrolase</fullName>
    </submittedName>
</protein>
<accession>A0A4V6RDU4</accession>
<gene>
    <name evidence="3" type="ORF">E5347_01580</name>
</gene>
<dbReference type="Gene3D" id="3.40.50.1820">
    <property type="entry name" value="alpha/beta hydrolase"/>
    <property type="match status" value="1"/>
</dbReference>
<dbReference type="InterPro" id="IPR049492">
    <property type="entry name" value="BD-FAE-like_dom"/>
</dbReference>
<dbReference type="AlphaFoldDB" id="A0A4V6RDU4"/>
<dbReference type="PANTHER" id="PTHR48081:SF13">
    <property type="entry name" value="ALPHA_BETA HYDROLASE"/>
    <property type="match status" value="1"/>
</dbReference>
<dbReference type="EMBL" id="SRYR01000001">
    <property type="protein sequence ID" value="TGY43530.1"/>
    <property type="molecule type" value="Genomic_DNA"/>
</dbReference>
<organism evidence="3 4">
    <name type="scientific">Clostridium sartagoforme</name>
    <dbReference type="NCBI Taxonomy" id="84031"/>
    <lineage>
        <taxon>Bacteria</taxon>
        <taxon>Bacillati</taxon>
        <taxon>Bacillota</taxon>
        <taxon>Clostridia</taxon>
        <taxon>Eubacteriales</taxon>
        <taxon>Clostridiaceae</taxon>
        <taxon>Clostridium</taxon>
    </lineage>
</organism>
<proteinExistence type="predicted"/>
<evidence type="ECO:0000313" key="3">
    <source>
        <dbReference type="EMBL" id="TGY43530.1"/>
    </source>
</evidence>
<dbReference type="OrthoDB" id="24847at2"/>
<keyword evidence="1 3" id="KW-0378">Hydrolase</keyword>
<evidence type="ECO:0000256" key="1">
    <source>
        <dbReference type="ARBA" id="ARBA00022801"/>
    </source>
</evidence>
<keyword evidence="4" id="KW-1185">Reference proteome</keyword>
<dbReference type="GO" id="GO:0016787">
    <property type="term" value="F:hydrolase activity"/>
    <property type="evidence" value="ECO:0007669"/>
    <property type="project" value="UniProtKB-KW"/>
</dbReference>
<dbReference type="PANTHER" id="PTHR48081">
    <property type="entry name" value="AB HYDROLASE SUPERFAMILY PROTEIN C4A8.06C"/>
    <property type="match status" value="1"/>
</dbReference>
<evidence type="ECO:0000259" key="2">
    <source>
        <dbReference type="Pfam" id="PF20434"/>
    </source>
</evidence>
<dbReference type="InterPro" id="IPR050300">
    <property type="entry name" value="GDXG_lipolytic_enzyme"/>
</dbReference>